<evidence type="ECO:0000313" key="2">
    <source>
        <dbReference type="EMBL" id="KAK8237585.1"/>
    </source>
</evidence>
<evidence type="ECO:0000313" key="3">
    <source>
        <dbReference type="Proteomes" id="UP001492380"/>
    </source>
</evidence>
<sequence length="557" mass="63226">MWFAAMCDGRGPDPFYNEQLDDPFNFNFYDDAESVMLPAHVLLLSFLQCVQSETITVRKPDHVEPIDPTGTWDSKTPRQKFEHDKALLFQFLGPLTALLKVCSKESAIPAEDEVIRGLRIVIETREVSLWNVLSLQILLDIHHLMGQKVSASFEQLQGVAKHLRQSINTTLDMTSTSNPNRLQSRYDGSRRIDASIDALVMNDSLQDTLGEFVPLGPEQQFFFKNFPVFCGLYQYSLQMMYHDVSVSFVNTWHSVLNARHLYNALKQEKLLKSTWDDMELLALIQKDDITFAGKAPTTRKGFQKSFAFMNSTSPVSPSGSGRRVTDVENSQTPQRGFELQANLARVFMDRYCYDSGRVDFTEKNFEEILENVLTYDMDSPGAAAESDATTRPLRRDEWSSTRNPDNRESRANSRARAEALRSLTTPQLIERLADALATEAAGLELTFDYLRLHHCCWMLFKSLQVAVGEPMRYRFGPGFLKHEYQLPMIVGYLLQVLANPGTQGEQTTINPANGLVTSEFAALAAEALDEFLETDRLGSRVKDFLKNDYAMMYATER</sequence>
<keyword evidence="3" id="KW-1185">Reference proteome</keyword>
<accession>A0ABR1YRH4</accession>
<dbReference type="PANTHER" id="PTHR38795">
    <property type="entry name" value="DUF6604 DOMAIN-CONTAINING PROTEIN"/>
    <property type="match status" value="1"/>
</dbReference>
<name>A0ABR1YRH4_9PEZI</name>
<dbReference type="PANTHER" id="PTHR38795:SF1">
    <property type="entry name" value="DUF6604 DOMAIN-CONTAINING PROTEIN"/>
    <property type="match status" value="1"/>
</dbReference>
<reference evidence="2 3" key="1">
    <citation type="submission" date="2024-04" db="EMBL/GenBank/DDBJ databases">
        <title>Phyllosticta paracitricarpa is synonymous to the EU quarantine fungus P. citricarpa based on phylogenomic analyses.</title>
        <authorList>
            <consortium name="Lawrence Berkeley National Laboratory"/>
            <person name="Van Ingen-Buijs V.A."/>
            <person name="Van Westerhoven A.C."/>
            <person name="Haridas S."/>
            <person name="Skiadas P."/>
            <person name="Martin F."/>
            <person name="Groenewald J.Z."/>
            <person name="Crous P.W."/>
            <person name="Seidl M.F."/>
        </authorList>
    </citation>
    <scope>NUCLEOTIDE SEQUENCE [LARGE SCALE GENOMIC DNA]</scope>
    <source>
        <strain evidence="2 3">CBS 123374</strain>
    </source>
</reference>
<dbReference type="EMBL" id="JBBWRZ010000004">
    <property type="protein sequence ID" value="KAK8237585.1"/>
    <property type="molecule type" value="Genomic_DNA"/>
</dbReference>
<gene>
    <name evidence="2" type="ORF">HDK90DRAFT_198415</name>
</gene>
<proteinExistence type="predicted"/>
<feature type="region of interest" description="Disordered" evidence="1">
    <location>
        <begin position="313"/>
        <end position="335"/>
    </location>
</feature>
<feature type="region of interest" description="Disordered" evidence="1">
    <location>
        <begin position="380"/>
        <end position="417"/>
    </location>
</feature>
<organism evidence="2 3">
    <name type="scientific">Phyllosticta capitalensis</name>
    <dbReference type="NCBI Taxonomy" id="121624"/>
    <lineage>
        <taxon>Eukaryota</taxon>
        <taxon>Fungi</taxon>
        <taxon>Dikarya</taxon>
        <taxon>Ascomycota</taxon>
        <taxon>Pezizomycotina</taxon>
        <taxon>Dothideomycetes</taxon>
        <taxon>Dothideomycetes incertae sedis</taxon>
        <taxon>Botryosphaeriales</taxon>
        <taxon>Phyllostictaceae</taxon>
        <taxon>Phyllosticta</taxon>
    </lineage>
</organism>
<comment type="caution">
    <text evidence="2">The sequence shown here is derived from an EMBL/GenBank/DDBJ whole genome shotgun (WGS) entry which is preliminary data.</text>
</comment>
<evidence type="ECO:0000256" key="1">
    <source>
        <dbReference type="SAM" id="MobiDB-lite"/>
    </source>
</evidence>
<dbReference type="Proteomes" id="UP001492380">
    <property type="component" value="Unassembled WGS sequence"/>
</dbReference>
<feature type="compositionally biased region" description="Basic and acidic residues" evidence="1">
    <location>
        <begin position="393"/>
        <end position="417"/>
    </location>
</feature>
<protein>
    <submittedName>
        <fullName evidence="2">Uncharacterized protein</fullName>
    </submittedName>
</protein>